<name>D8UDD6_VOLCA</name>
<dbReference type="AlphaFoldDB" id="D8UDD6"/>
<feature type="compositionally biased region" description="Basic and acidic residues" evidence="1">
    <location>
        <begin position="1"/>
        <end position="29"/>
    </location>
</feature>
<evidence type="ECO:0000313" key="2">
    <source>
        <dbReference type="EMBL" id="EFJ42246.1"/>
    </source>
</evidence>
<accession>D8UDD6</accession>
<dbReference type="InParanoid" id="D8UDD6"/>
<evidence type="ECO:0000256" key="1">
    <source>
        <dbReference type="SAM" id="MobiDB-lite"/>
    </source>
</evidence>
<feature type="region of interest" description="Disordered" evidence="1">
    <location>
        <begin position="1"/>
        <end position="36"/>
    </location>
</feature>
<evidence type="ECO:0000313" key="3">
    <source>
        <dbReference type="Proteomes" id="UP000001058"/>
    </source>
</evidence>
<gene>
    <name evidence="2" type="ORF">VOLCADRAFT_97685</name>
</gene>
<sequence>MSDRVREDIKSADRQVMPAKDEHSMHAKPEMTAAEAVSRLVPQQPDDGLRPLGSTRARSLGSAAPRFDVKMLPEVVRVFHQASQRLHFTTQLPQAVATYVATASQRGMLDLTTYDVSFCKVLLLYLGHAQVVNRECLDELRKALQSRWSQLSPGDLVQALVALARLNDADRVFSVGRAGLGSSRLLRMLVDAEPCVTALLEAVSGGAAAKAAGTTTATAALVVQQASGLGGAGSTTGGLPQGGALQLALVYLSFYKSATSGHQHFATAIMLQHNLEMCLSRVEPGDPHQAPTDDLGRLLVGLAGVALLRTHGLAMHLPRLITAIIKRAPELSQPVRALLLDLPSQHWALPPNWRKTLMTATQGVAGKKAGARRT</sequence>
<keyword evidence="3" id="KW-1185">Reference proteome</keyword>
<protein>
    <submittedName>
        <fullName evidence="2">Uncharacterized protein</fullName>
    </submittedName>
</protein>
<dbReference type="Proteomes" id="UP000001058">
    <property type="component" value="Unassembled WGS sequence"/>
</dbReference>
<dbReference type="GeneID" id="9627647"/>
<dbReference type="RefSeq" id="XP_002956644.1">
    <property type="nucleotide sequence ID" value="XM_002956598.1"/>
</dbReference>
<dbReference type="OrthoDB" id="548225at2759"/>
<organism evidence="3">
    <name type="scientific">Volvox carteri f. nagariensis</name>
    <dbReference type="NCBI Taxonomy" id="3068"/>
    <lineage>
        <taxon>Eukaryota</taxon>
        <taxon>Viridiplantae</taxon>
        <taxon>Chlorophyta</taxon>
        <taxon>core chlorophytes</taxon>
        <taxon>Chlorophyceae</taxon>
        <taxon>CS clade</taxon>
        <taxon>Chlamydomonadales</taxon>
        <taxon>Volvocaceae</taxon>
        <taxon>Volvox</taxon>
    </lineage>
</organism>
<proteinExistence type="predicted"/>
<dbReference type="EMBL" id="GL378384">
    <property type="protein sequence ID" value="EFJ42246.1"/>
    <property type="molecule type" value="Genomic_DNA"/>
</dbReference>
<dbReference type="KEGG" id="vcn:VOLCADRAFT_97685"/>
<reference evidence="2 3" key="1">
    <citation type="journal article" date="2010" name="Science">
        <title>Genomic analysis of organismal complexity in the multicellular green alga Volvox carteri.</title>
        <authorList>
            <person name="Prochnik S.E."/>
            <person name="Umen J."/>
            <person name="Nedelcu A.M."/>
            <person name="Hallmann A."/>
            <person name="Miller S.M."/>
            <person name="Nishii I."/>
            <person name="Ferris P."/>
            <person name="Kuo A."/>
            <person name="Mitros T."/>
            <person name="Fritz-Laylin L.K."/>
            <person name="Hellsten U."/>
            <person name="Chapman J."/>
            <person name="Simakov O."/>
            <person name="Rensing S.A."/>
            <person name="Terry A."/>
            <person name="Pangilinan J."/>
            <person name="Kapitonov V."/>
            <person name="Jurka J."/>
            <person name="Salamov A."/>
            <person name="Shapiro H."/>
            <person name="Schmutz J."/>
            <person name="Grimwood J."/>
            <person name="Lindquist E."/>
            <person name="Lucas S."/>
            <person name="Grigoriev I.V."/>
            <person name="Schmitt R."/>
            <person name="Kirk D."/>
            <person name="Rokhsar D.S."/>
        </authorList>
    </citation>
    <scope>NUCLEOTIDE SEQUENCE [LARGE SCALE GENOMIC DNA]</scope>
    <source>
        <strain evidence="3">f. Nagariensis / Eve</strain>
    </source>
</reference>